<protein>
    <submittedName>
        <fullName evidence="1">Uncharacterized protein</fullName>
    </submittedName>
</protein>
<name>C6M2Z9_NEISI</name>
<evidence type="ECO:0000313" key="1">
    <source>
        <dbReference type="EMBL" id="EET45263.1"/>
    </source>
</evidence>
<evidence type="ECO:0000313" key="2">
    <source>
        <dbReference type="Proteomes" id="UP000005365"/>
    </source>
</evidence>
<proteinExistence type="predicted"/>
<sequence length="42" mass="4691">MPSIRNLTIETNFVFSDDLPNQAFTASYPALKSQKLLEYGAV</sequence>
<gene>
    <name evidence="1" type="ORF">NEISICOT_00890</name>
</gene>
<reference evidence="1" key="1">
    <citation type="submission" date="2009-07" db="EMBL/GenBank/DDBJ databases">
        <authorList>
            <person name="Weinstock G."/>
            <person name="Sodergren E."/>
            <person name="Clifton S."/>
            <person name="Fulton L."/>
            <person name="Fulton B."/>
            <person name="Courtney L."/>
            <person name="Fronick C."/>
            <person name="Harrison M."/>
            <person name="Strong C."/>
            <person name="Farmer C."/>
            <person name="Delahaunty K."/>
            <person name="Markovic C."/>
            <person name="Hall O."/>
            <person name="Minx P."/>
            <person name="Tomlinson C."/>
            <person name="Mitreva M."/>
            <person name="Nelson J."/>
            <person name="Hou S."/>
            <person name="Wollam A."/>
            <person name="Pepin K.H."/>
            <person name="Johnson M."/>
            <person name="Bhonagiri V."/>
            <person name="Nash W.E."/>
            <person name="Warren W."/>
            <person name="Chinwalla A."/>
            <person name="Mardis E.R."/>
            <person name="Wilson R.K."/>
        </authorList>
    </citation>
    <scope>NUCLEOTIDE SEQUENCE [LARGE SCALE GENOMIC DNA]</scope>
    <source>
        <strain evidence="1">ATCC 29256</strain>
    </source>
</reference>
<accession>C6M2Z9</accession>
<dbReference type="EMBL" id="ACKO02000004">
    <property type="protein sequence ID" value="EET45263.1"/>
    <property type="molecule type" value="Genomic_DNA"/>
</dbReference>
<dbReference type="Proteomes" id="UP000005365">
    <property type="component" value="Unassembled WGS sequence"/>
</dbReference>
<comment type="caution">
    <text evidence="1">The sequence shown here is derived from an EMBL/GenBank/DDBJ whole genome shotgun (WGS) entry which is preliminary data.</text>
</comment>
<dbReference type="AlphaFoldDB" id="C6M2Z9"/>
<keyword evidence="2" id="KW-1185">Reference proteome</keyword>
<organism evidence="1 2">
    <name type="scientific">Neisseria sicca ATCC 29256</name>
    <dbReference type="NCBI Taxonomy" id="547045"/>
    <lineage>
        <taxon>Bacteria</taxon>
        <taxon>Pseudomonadati</taxon>
        <taxon>Pseudomonadota</taxon>
        <taxon>Betaproteobacteria</taxon>
        <taxon>Neisseriales</taxon>
        <taxon>Neisseriaceae</taxon>
        <taxon>Neisseria</taxon>
    </lineage>
</organism>